<keyword evidence="2" id="KW-1185">Reference proteome</keyword>
<dbReference type="EMBL" id="MU394311">
    <property type="protein sequence ID" value="KAI6086944.1"/>
    <property type="molecule type" value="Genomic_DNA"/>
</dbReference>
<protein>
    <submittedName>
        <fullName evidence="1">Uncharacterized protein</fullName>
    </submittedName>
</protein>
<name>A0ACC0D2J7_9PEZI</name>
<sequence>MADQRVSTPTGSRSAVRRSLRSSSQSPSRYQHRLGDDLLSQLSPNVAVEALRSPTGALKTCMDQASASEQAFAMRAAIASKKIREWLEEVSSWLWPRNSGSAGFEMPPAKRRKLSQSEAQEADGKGKLAESDPTHDGEYLGSLPATVVDHYEKRTDQIQQELDDLDLEEIKNQVLHNHIFPLSRPGSPFSESGRSVASTSIFAKMEDLTAVVTAITVQALPNLSRLTRLLNTWGVRLLVLRKVPALLKMITEAEVAIRSGWSAIESVESSLTKPNKHEESNGDEGSSGLTRKDFDVMKRVIQQNVTKPGRALDYMLDLLEGSSDTLPDDWLDEMEALERDYALWETTAEHKVRMGESSSLFEVSAEPTRQTVPETPRPKIHVQGPSPTKEIFDDEPDTETPAPVRSIFDSSSPEATTDSQDVVKDMGLYDGAQESRLFRSKQPGSLPFGRPENVRTTVSSQNSPVLGEVDQNIVRQAHQELKKPASIIRREPTSDDELEGSVLEPSILEPVDEEGEEPELPPARFPRRAESKDSLASTVIHEPPSGFLDHSDNASFREGSMEPDLPRLPDPDEPFSSDAISPPSSPPLRYKIRSTSVTFKDVPEINTLPETTSTPPRSPLDPPEIFDADTSFEYESQISSPGRMSTVSSNSDDDLHQKLKVLLQTIPAKIRLDRKPRINLNPPDLNLPARPKSRTDTTRRSNSSMSSRAGTPFSRSGTPSFMLAPARETHPRSNNSPTIKVFNLTRPTGEPPLKLLIRTIGTGDKERVMVRIGGGWADLGEYLKEYAIHHSSRSKGEGLVDVKDVPAMPNGLGSSPSSRPNSAMGSPSTPLAVRKTRKSLGEEGAPRYPIPKTPFSSAKSDLDTPSPEAPARSRESSHVDWDEEDSALGLAGPKGKKVDMNDESRKWVESVREKVRIASGERPPPDQRLDTKFGEMGKVGGTKRLFRKH</sequence>
<dbReference type="Proteomes" id="UP001497680">
    <property type="component" value="Unassembled WGS sequence"/>
</dbReference>
<reference evidence="1 2" key="1">
    <citation type="journal article" date="2022" name="New Phytol.">
        <title>Ecological generalism drives hyperdiversity of secondary metabolite gene clusters in xylarialean endophytes.</title>
        <authorList>
            <person name="Franco M.E.E."/>
            <person name="Wisecaver J.H."/>
            <person name="Arnold A.E."/>
            <person name="Ju Y.M."/>
            <person name="Slot J.C."/>
            <person name="Ahrendt S."/>
            <person name="Moore L.P."/>
            <person name="Eastman K.E."/>
            <person name="Scott K."/>
            <person name="Konkel Z."/>
            <person name="Mondo S.J."/>
            <person name="Kuo A."/>
            <person name="Hayes R.D."/>
            <person name="Haridas S."/>
            <person name="Andreopoulos B."/>
            <person name="Riley R."/>
            <person name="LaButti K."/>
            <person name="Pangilinan J."/>
            <person name="Lipzen A."/>
            <person name="Amirebrahimi M."/>
            <person name="Yan J."/>
            <person name="Adam C."/>
            <person name="Keymanesh K."/>
            <person name="Ng V."/>
            <person name="Louie K."/>
            <person name="Northen T."/>
            <person name="Drula E."/>
            <person name="Henrissat B."/>
            <person name="Hsieh H.M."/>
            <person name="Youens-Clark K."/>
            <person name="Lutzoni F."/>
            <person name="Miadlikowska J."/>
            <person name="Eastwood D.C."/>
            <person name="Hamelin R.C."/>
            <person name="Grigoriev I.V."/>
            <person name="U'Ren J.M."/>
        </authorList>
    </citation>
    <scope>NUCLEOTIDE SEQUENCE [LARGE SCALE GENOMIC DNA]</scope>
    <source>
        <strain evidence="1 2">ER1909</strain>
    </source>
</reference>
<evidence type="ECO:0000313" key="1">
    <source>
        <dbReference type="EMBL" id="KAI6086944.1"/>
    </source>
</evidence>
<organism evidence="1 2">
    <name type="scientific">Hypoxylon rubiginosum</name>
    <dbReference type="NCBI Taxonomy" id="110542"/>
    <lineage>
        <taxon>Eukaryota</taxon>
        <taxon>Fungi</taxon>
        <taxon>Dikarya</taxon>
        <taxon>Ascomycota</taxon>
        <taxon>Pezizomycotina</taxon>
        <taxon>Sordariomycetes</taxon>
        <taxon>Xylariomycetidae</taxon>
        <taxon>Xylariales</taxon>
        <taxon>Hypoxylaceae</taxon>
        <taxon>Hypoxylon</taxon>
    </lineage>
</organism>
<accession>A0ACC0D2J7</accession>
<gene>
    <name evidence="1" type="ORF">F4821DRAFT_120436</name>
</gene>
<comment type="caution">
    <text evidence="1">The sequence shown here is derived from an EMBL/GenBank/DDBJ whole genome shotgun (WGS) entry which is preliminary data.</text>
</comment>
<proteinExistence type="predicted"/>
<evidence type="ECO:0000313" key="2">
    <source>
        <dbReference type="Proteomes" id="UP001497680"/>
    </source>
</evidence>